<evidence type="ECO:0000259" key="12">
    <source>
        <dbReference type="Pfam" id="PF00852"/>
    </source>
</evidence>
<dbReference type="InterPro" id="IPR038577">
    <property type="entry name" value="GT10-like_C_sf"/>
</dbReference>
<keyword evidence="3 11" id="KW-0328">Glycosyltransferase</keyword>
<dbReference type="FunFam" id="3.40.50.11660:FF:000002">
    <property type="entry name" value="Alpha-(1,3)-fucosyltransferase"/>
    <property type="match status" value="1"/>
</dbReference>
<evidence type="ECO:0000256" key="7">
    <source>
        <dbReference type="ARBA" id="ARBA00022989"/>
    </source>
</evidence>
<dbReference type="AlphaFoldDB" id="A0A815EZK7"/>
<dbReference type="GO" id="GO:0032580">
    <property type="term" value="C:Golgi cisterna membrane"/>
    <property type="evidence" value="ECO:0007669"/>
    <property type="project" value="UniProtKB-SubCell"/>
</dbReference>
<evidence type="ECO:0000256" key="9">
    <source>
        <dbReference type="ARBA" id="ARBA00023180"/>
    </source>
</evidence>
<evidence type="ECO:0000256" key="4">
    <source>
        <dbReference type="ARBA" id="ARBA00022679"/>
    </source>
</evidence>
<keyword evidence="4 11" id="KW-0808">Transferase</keyword>
<comment type="caution">
    <text evidence="13">The sequence shown here is derived from an EMBL/GenBank/DDBJ whole genome shotgun (WGS) entry which is preliminary data.</text>
</comment>
<keyword evidence="7 11" id="KW-1133">Transmembrane helix</keyword>
<reference evidence="13" key="1">
    <citation type="submission" date="2021-02" db="EMBL/GenBank/DDBJ databases">
        <authorList>
            <person name="Nowell W R."/>
        </authorList>
    </citation>
    <scope>NUCLEOTIDE SEQUENCE</scope>
</reference>
<sequence>MLFIIRHLSPLVRSRRRFSFSLLISVLISIVFILYLIDYNRQSLDLLLDQELIQTTNKNSLLNVFIPKTTTTTTVIEKNGLWAVDEKGRSLKKHFLALDLTGFFGAGNGEGATVQCISSNTTFIWTRQQNRIDEVDFVISHDAPVITGTPFNLLKLNQEKQQYSMAFIMESEVHSSTGDTWAKYNFKMSYNLDDSYPEPATYFDTNTHIIDLLKPPSIPFEEKDQNADIVWIISNCNAQNARQDFIRQLMKEIKIDSYGSCLNNRQGYAARMTDNIYAYKKYKFVIAIENSNCVDYVTEKLVKAVESGSVPIVAGRSGRPDYRRYMPDHSYINIFDYTSIKALADDLKRIATNKTLYESYLWFKKHDKNITQLSTLSLDEKLKKFADVIGSNATMITNGIAGKEKSEDKVCKLIRFVRQTPWQEIAAHNGTARVNSDIACLPVGSIITYFNSLSSNSSQAA</sequence>
<dbReference type="UniPathway" id="UPA00378"/>
<evidence type="ECO:0000256" key="10">
    <source>
        <dbReference type="ARBA" id="ARBA00060399"/>
    </source>
</evidence>
<organism evidence="13 15">
    <name type="scientific">Rotaria magnacalcarata</name>
    <dbReference type="NCBI Taxonomy" id="392030"/>
    <lineage>
        <taxon>Eukaryota</taxon>
        <taxon>Metazoa</taxon>
        <taxon>Spiralia</taxon>
        <taxon>Gnathifera</taxon>
        <taxon>Rotifera</taxon>
        <taxon>Eurotatoria</taxon>
        <taxon>Bdelloidea</taxon>
        <taxon>Philodinida</taxon>
        <taxon>Philodinidae</taxon>
        <taxon>Rotaria</taxon>
    </lineage>
</organism>
<proteinExistence type="inferred from homology"/>
<evidence type="ECO:0000313" key="14">
    <source>
        <dbReference type="EMBL" id="CAF1571734.1"/>
    </source>
</evidence>
<evidence type="ECO:0000256" key="11">
    <source>
        <dbReference type="RuleBase" id="RU003832"/>
    </source>
</evidence>
<evidence type="ECO:0000256" key="1">
    <source>
        <dbReference type="ARBA" id="ARBA00004922"/>
    </source>
</evidence>
<keyword evidence="6" id="KW-0735">Signal-anchor</keyword>
<evidence type="ECO:0000256" key="2">
    <source>
        <dbReference type="ARBA" id="ARBA00008919"/>
    </source>
</evidence>
<dbReference type="PANTHER" id="PTHR11929">
    <property type="entry name" value="ALPHA- 1,3 -FUCOSYLTRANSFERASE"/>
    <property type="match status" value="1"/>
</dbReference>
<feature type="domain" description="Fucosyltransferase C-terminal" evidence="12">
    <location>
        <begin position="225"/>
        <end position="369"/>
    </location>
</feature>
<evidence type="ECO:0000256" key="5">
    <source>
        <dbReference type="ARBA" id="ARBA00022692"/>
    </source>
</evidence>
<accession>A0A815EZK7</accession>
<comment type="subcellular location">
    <subcellularLocation>
        <location evidence="10">Endomembrane system</location>
        <topology evidence="10">Single-pass type II membrane protein</topology>
    </subcellularLocation>
    <subcellularLocation>
        <location evidence="11">Golgi apparatus</location>
        <location evidence="11">Golgi stack membrane</location>
        <topology evidence="11">Single-pass type II membrane protein</topology>
    </subcellularLocation>
</comment>
<dbReference type="Proteomes" id="UP000663834">
    <property type="component" value="Unassembled WGS sequence"/>
</dbReference>
<comment type="pathway">
    <text evidence="1">Protein modification; protein glycosylation.</text>
</comment>
<evidence type="ECO:0000313" key="15">
    <source>
        <dbReference type="Proteomes" id="UP000663855"/>
    </source>
</evidence>
<gene>
    <name evidence="13" type="ORF">CJN711_LOCUS17796</name>
    <name evidence="14" type="ORF">KQP761_LOCUS19239</name>
</gene>
<dbReference type="GO" id="GO:0046920">
    <property type="term" value="F:alpha-(1-&gt;3)-fucosyltransferase activity"/>
    <property type="evidence" value="ECO:0007669"/>
    <property type="project" value="TreeGrafter"/>
</dbReference>
<dbReference type="InterPro" id="IPR001503">
    <property type="entry name" value="Glyco_trans_10"/>
</dbReference>
<dbReference type="InterPro" id="IPR055270">
    <property type="entry name" value="Glyco_tran_10_C"/>
</dbReference>
<dbReference type="SUPFAM" id="SSF53756">
    <property type="entry name" value="UDP-Glycosyltransferase/glycogen phosphorylase"/>
    <property type="match status" value="1"/>
</dbReference>
<dbReference type="EMBL" id="CAJNOV010008296">
    <property type="protein sequence ID" value="CAF1318229.1"/>
    <property type="molecule type" value="Genomic_DNA"/>
</dbReference>
<name>A0A815EZK7_9BILA</name>
<dbReference type="Proteomes" id="UP000663855">
    <property type="component" value="Unassembled WGS sequence"/>
</dbReference>
<evidence type="ECO:0000313" key="13">
    <source>
        <dbReference type="EMBL" id="CAF1318229.1"/>
    </source>
</evidence>
<keyword evidence="11" id="KW-0333">Golgi apparatus</keyword>
<keyword evidence="5 11" id="KW-0812">Transmembrane</keyword>
<evidence type="ECO:0000256" key="6">
    <source>
        <dbReference type="ARBA" id="ARBA00022968"/>
    </source>
</evidence>
<feature type="transmembrane region" description="Helical" evidence="11">
    <location>
        <begin position="20"/>
        <end position="37"/>
    </location>
</feature>
<dbReference type="OrthoDB" id="427096at2759"/>
<evidence type="ECO:0000256" key="8">
    <source>
        <dbReference type="ARBA" id="ARBA00023136"/>
    </source>
</evidence>
<dbReference type="Gene3D" id="3.40.50.11660">
    <property type="entry name" value="Glycosyl transferase family 10, C-terminal domain"/>
    <property type="match status" value="1"/>
</dbReference>
<dbReference type="EC" id="2.4.1.-" evidence="11"/>
<keyword evidence="9" id="KW-0325">Glycoprotein</keyword>
<evidence type="ECO:0000256" key="3">
    <source>
        <dbReference type="ARBA" id="ARBA00022676"/>
    </source>
</evidence>
<dbReference type="Pfam" id="PF00852">
    <property type="entry name" value="Glyco_transf_10"/>
    <property type="match status" value="1"/>
</dbReference>
<protein>
    <recommendedName>
        <fullName evidence="11">Fucosyltransferase</fullName>
        <ecNumber evidence="11">2.4.1.-</ecNumber>
    </recommendedName>
</protein>
<dbReference type="PANTHER" id="PTHR11929:SF194">
    <property type="entry name" value="ALPHA-(1,3)-FUCOSYLTRANSFERASE 10"/>
    <property type="match status" value="1"/>
</dbReference>
<keyword evidence="8 11" id="KW-0472">Membrane</keyword>
<comment type="similarity">
    <text evidence="2 11">Belongs to the glycosyltransferase 10 family.</text>
</comment>
<dbReference type="EMBL" id="CAJNOW010009872">
    <property type="protein sequence ID" value="CAF1571734.1"/>
    <property type="molecule type" value="Genomic_DNA"/>
</dbReference>